<feature type="compositionally biased region" description="Low complexity" evidence="15">
    <location>
        <begin position="886"/>
        <end position="896"/>
    </location>
</feature>
<dbReference type="PANTHER" id="PTHR44899:SF3">
    <property type="entry name" value="SERINE_THREONINE-PROTEIN KINASE NEK1"/>
    <property type="match status" value="1"/>
</dbReference>
<dbReference type="InterPro" id="IPR011009">
    <property type="entry name" value="Kinase-like_dom_sf"/>
</dbReference>
<feature type="compositionally biased region" description="Basic and acidic residues" evidence="15">
    <location>
        <begin position="409"/>
        <end position="421"/>
    </location>
</feature>
<evidence type="ECO:0000256" key="5">
    <source>
        <dbReference type="ARBA" id="ARBA00022679"/>
    </source>
</evidence>
<feature type="domain" description="Protein kinase" evidence="16">
    <location>
        <begin position="4"/>
        <end position="269"/>
    </location>
</feature>
<dbReference type="PANTHER" id="PTHR44899">
    <property type="entry name" value="CAMK FAMILY PROTEIN KINASE"/>
    <property type="match status" value="1"/>
</dbReference>
<feature type="compositionally biased region" description="Acidic residues" evidence="15">
    <location>
        <begin position="860"/>
        <end position="882"/>
    </location>
</feature>
<keyword evidence="6" id="KW-0479">Metal-binding</keyword>
<dbReference type="PROSITE" id="PS00107">
    <property type="entry name" value="PROTEIN_KINASE_ATP"/>
    <property type="match status" value="1"/>
</dbReference>
<sequence length="1078" mass="122806">MNKYEIQRKIGEGSFGKALLVRSKANGKQYVIKEVNMTRMDKKARDEARKEVSVLAQLNHPNVVTYRESFEGLNPCILLAKIQFERLCIVMDFCDGGDLYSKINAQRGILFPEEQILDWFVQICLSVKHIHDRKILHRDIKSQNIFLTRNGIVKLGDFGIAKVLNSTVELAKTCIGTPYYLSPEIVENKPYNNKSDVWSLGCVLYELTTLKHAFEAGNMKLLIMKISRGSYNPPPPRYTADLRLLIASTLKRSPGDRPSINAILKKPLLQKRIVNFLSHSEYLDEFSHTVMHGVKVKKNLMPIDGVVKPSPIKAPPRPSSAARKTPAPSPRYNPASAYAPKRNKTPVPTPLKRPSSAQNRQHLLDLEKRKQELESGRRRDERKREALRKQREFADKEKVARMNKAREAGWKSILEGEDRKQAPSPSPAPAKFPVAAGDNRQSPNPHKEVILGNYDKYYEWLNKFNKNKVVKASPEDPIARARNAAKQGEVAASAAKVLSEFQQRQNEYLKNKNRARADIYGMGRPPSGARNNEERFKADLQHYRDKNSVDKRGQDQLAFDKKIENLRAEQQKLIEQRAKLRQKELERRRKEIEEIEKQRLAIKPKLNEGPPITAAMHAIGAMPSKQETHGLTAAMEAIGVDDEKTRKLQKKQILKKLNEKKWEEPVDLKELADKSLEKQTALLEEHKKWDKPVDLKELAEKSLEKQTVALETPLDDKGDNNQDESDRKKWGPRSESVLKKLENEEIKNDREQWDSRPGSVLSYLCNAPLEKGNQPNKTVTIQKDSEGLIDKVDLNEDDKADDEEDVVNSLATGKFDVSAKLLKTCSCPDLGELFTRTLEDKDIKQAGNEKVGSVSKSLEDLDDEIGEDAEDNEANNDDDEEEAKTSDTSGLDTTLTSDKEGEDNDENSDDEDIRSVRDSYASVLNTDDAEPITSRSEKRKKKKKRKPVVRKSLDEEMKQFQENMATVFFTLTREGDDLAIDKNANNEEDDDDDEFFEDALASNPNDTFSRIEELRIELEQEIGEEKFCQVYGDIRHLHDGKDENFEPTEDEIKKIVGEKELYSRVLSLLYAEGAFTHN</sequence>
<dbReference type="GO" id="GO:0004674">
    <property type="term" value="F:protein serine/threonine kinase activity"/>
    <property type="evidence" value="ECO:0007669"/>
    <property type="project" value="UniProtKB-KW"/>
</dbReference>
<evidence type="ECO:0000256" key="3">
    <source>
        <dbReference type="ARBA" id="ARBA00012513"/>
    </source>
</evidence>
<feature type="compositionally biased region" description="Acidic residues" evidence="15">
    <location>
        <begin position="900"/>
        <end position="912"/>
    </location>
</feature>
<feature type="compositionally biased region" description="Basic and acidic residues" evidence="15">
    <location>
        <begin position="362"/>
        <end position="389"/>
    </location>
</feature>
<dbReference type="FunFam" id="3.30.200.20:FF:000097">
    <property type="entry name" value="Probable serine/threonine-protein kinase nek1"/>
    <property type="match status" value="1"/>
</dbReference>
<keyword evidence="14" id="KW-0175">Coiled coil</keyword>
<keyword evidence="18" id="KW-1185">Reference proteome</keyword>
<reference evidence="17 18" key="1">
    <citation type="submission" date="2020-08" db="EMBL/GenBank/DDBJ databases">
        <authorList>
            <person name="Hejnol A."/>
        </authorList>
    </citation>
    <scope>NUCLEOTIDE SEQUENCE [LARGE SCALE GENOMIC DNA]</scope>
</reference>
<feature type="region of interest" description="Disordered" evidence="15">
    <location>
        <begin position="838"/>
        <end position="954"/>
    </location>
</feature>
<evidence type="ECO:0000256" key="12">
    <source>
        <dbReference type="ARBA" id="ARBA00048679"/>
    </source>
</evidence>
<comment type="catalytic activity">
    <reaction evidence="11">
        <text>L-threonyl-[protein] + ATP = O-phospho-L-threonyl-[protein] + ADP + H(+)</text>
        <dbReference type="Rhea" id="RHEA:46608"/>
        <dbReference type="Rhea" id="RHEA-COMP:11060"/>
        <dbReference type="Rhea" id="RHEA-COMP:11605"/>
        <dbReference type="ChEBI" id="CHEBI:15378"/>
        <dbReference type="ChEBI" id="CHEBI:30013"/>
        <dbReference type="ChEBI" id="CHEBI:30616"/>
        <dbReference type="ChEBI" id="CHEBI:61977"/>
        <dbReference type="ChEBI" id="CHEBI:456216"/>
        <dbReference type="EC" id="2.7.11.1"/>
    </reaction>
</comment>
<keyword evidence="9 13" id="KW-0067">ATP-binding</keyword>
<dbReference type="SUPFAM" id="SSF56112">
    <property type="entry name" value="Protein kinase-like (PK-like)"/>
    <property type="match status" value="1"/>
</dbReference>
<evidence type="ECO:0000256" key="15">
    <source>
        <dbReference type="SAM" id="MobiDB-lite"/>
    </source>
</evidence>
<dbReference type="Gene3D" id="3.30.200.20">
    <property type="entry name" value="Phosphorylase Kinase, domain 1"/>
    <property type="match status" value="1"/>
</dbReference>
<evidence type="ECO:0000256" key="8">
    <source>
        <dbReference type="ARBA" id="ARBA00022777"/>
    </source>
</evidence>
<evidence type="ECO:0000256" key="13">
    <source>
        <dbReference type="PROSITE-ProRule" id="PRU10141"/>
    </source>
</evidence>
<evidence type="ECO:0000256" key="9">
    <source>
        <dbReference type="ARBA" id="ARBA00022840"/>
    </source>
</evidence>
<dbReference type="SMART" id="SM00220">
    <property type="entry name" value="S_TKc"/>
    <property type="match status" value="1"/>
</dbReference>
<keyword evidence="4" id="KW-0723">Serine/threonine-protein kinase</keyword>
<gene>
    <name evidence="17" type="ORF">DGYR_LOCUS3697</name>
</gene>
<feature type="region of interest" description="Disordered" evidence="15">
    <location>
        <begin position="981"/>
        <end position="1002"/>
    </location>
</feature>
<organism evidence="17 18">
    <name type="scientific">Dimorphilus gyrociliatus</name>
    <dbReference type="NCBI Taxonomy" id="2664684"/>
    <lineage>
        <taxon>Eukaryota</taxon>
        <taxon>Metazoa</taxon>
        <taxon>Spiralia</taxon>
        <taxon>Lophotrochozoa</taxon>
        <taxon>Annelida</taxon>
        <taxon>Polychaeta</taxon>
        <taxon>Polychaeta incertae sedis</taxon>
        <taxon>Dinophilidae</taxon>
        <taxon>Dimorphilus</taxon>
    </lineage>
</organism>
<evidence type="ECO:0000313" key="17">
    <source>
        <dbReference type="EMBL" id="CAD5114894.1"/>
    </source>
</evidence>
<keyword evidence="7 13" id="KW-0547">Nucleotide-binding</keyword>
<evidence type="ECO:0000256" key="14">
    <source>
        <dbReference type="SAM" id="Coils"/>
    </source>
</evidence>
<dbReference type="GO" id="GO:0046872">
    <property type="term" value="F:metal ion binding"/>
    <property type="evidence" value="ECO:0007669"/>
    <property type="project" value="UniProtKB-KW"/>
</dbReference>
<feature type="region of interest" description="Disordered" evidence="15">
    <location>
        <begin position="409"/>
        <end position="446"/>
    </location>
</feature>
<dbReference type="EMBL" id="CAJFCJ010000005">
    <property type="protein sequence ID" value="CAD5114894.1"/>
    <property type="molecule type" value="Genomic_DNA"/>
</dbReference>
<evidence type="ECO:0000256" key="10">
    <source>
        <dbReference type="ARBA" id="ARBA00022842"/>
    </source>
</evidence>
<feature type="compositionally biased region" description="Basic residues" evidence="15">
    <location>
        <begin position="937"/>
        <end position="949"/>
    </location>
</feature>
<dbReference type="AlphaFoldDB" id="A0A7I8VFX5"/>
<evidence type="ECO:0000256" key="4">
    <source>
        <dbReference type="ARBA" id="ARBA00022527"/>
    </source>
</evidence>
<evidence type="ECO:0000256" key="6">
    <source>
        <dbReference type="ARBA" id="ARBA00022723"/>
    </source>
</evidence>
<dbReference type="InterPro" id="IPR008271">
    <property type="entry name" value="Ser/Thr_kinase_AS"/>
</dbReference>
<dbReference type="Pfam" id="PF00069">
    <property type="entry name" value="Pkinase"/>
    <property type="match status" value="1"/>
</dbReference>
<evidence type="ECO:0000256" key="2">
    <source>
        <dbReference type="ARBA" id="ARBA00010886"/>
    </source>
</evidence>
<feature type="region of interest" description="Disordered" evidence="15">
    <location>
        <begin position="704"/>
        <end position="736"/>
    </location>
</feature>
<keyword evidence="10" id="KW-0460">Magnesium</keyword>
<dbReference type="InterPro" id="IPR051131">
    <property type="entry name" value="NEK_Ser/Thr_kinase_NIMA"/>
</dbReference>
<evidence type="ECO:0000256" key="11">
    <source>
        <dbReference type="ARBA" id="ARBA00047899"/>
    </source>
</evidence>
<comment type="caution">
    <text evidence="17">The sequence shown here is derived from an EMBL/GenBank/DDBJ whole genome shotgun (WGS) entry which is preliminary data.</text>
</comment>
<evidence type="ECO:0000256" key="1">
    <source>
        <dbReference type="ARBA" id="ARBA00001946"/>
    </source>
</evidence>
<feature type="region of interest" description="Disordered" evidence="15">
    <location>
        <begin position="307"/>
        <end position="389"/>
    </location>
</feature>
<evidence type="ECO:0000256" key="7">
    <source>
        <dbReference type="ARBA" id="ARBA00022741"/>
    </source>
</evidence>
<evidence type="ECO:0000259" key="16">
    <source>
        <dbReference type="PROSITE" id="PS50011"/>
    </source>
</evidence>
<dbReference type="PROSITE" id="PS50011">
    <property type="entry name" value="PROTEIN_KINASE_DOM"/>
    <property type="match status" value="1"/>
</dbReference>
<accession>A0A7I8VFX5</accession>
<dbReference type="FunFam" id="1.10.510.10:FF:000172">
    <property type="entry name" value="serine/threonine-protein kinase Nek1 isoform X1"/>
    <property type="match status" value="1"/>
</dbReference>
<dbReference type="Gene3D" id="1.10.510.10">
    <property type="entry name" value="Transferase(Phosphotransferase) domain 1"/>
    <property type="match status" value="1"/>
</dbReference>
<keyword evidence="8" id="KW-0418">Kinase</keyword>
<comment type="similarity">
    <text evidence="2">Belongs to the protein kinase superfamily. NEK Ser/Thr protein kinase family. NIMA subfamily.</text>
</comment>
<comment type="catalytic activity">
    <reaction evidence="12">
        <text>L-seryl-[protein] + ATP = O-phospho-L-seryl-[protein] + ADP + H(+)</text>
        <dbReference type="Rhea" id="RHEA:17989"/>
        <dbReference type="Rhea" id="RHEA-COMP:9863"/>
        <dbReference type="Rhea" id="RHEA-COMP:11604"/>
        <dbReference type="ChEBI" id="CHEBI:15378"/>
        <dbReference type="ChEBI" id="CHEBI:29999"/>
        <dbReference type="ChEBI" id="CHEBI:30616"/>
        <dbReference type="ChEBI" id="CHEBI:83421"/>
        <dbReference type="ChEBI" id="CHEBI:456216"/>
        <dbReference type="EC" id="2.7.11.1"/>
    </reaction>
</comment>
<dbReference type="Proteomes" id="UP000549394">
    <property type="component" value="Unassembled WGS sequence"/>
</dbReference>
<dbReference type="PROSITE" id="PS00108">
    <property type="entry name" value="PROTEIN_KINASE_ST"/>
    <property type="match status" value="1"/>
</dbReference>
<proteinExistence type="inferred from homology"/>
<feature type="compositionally biased region" description="Acidic residues" evidence="15">
    <location>
        <begin position="986"/>
        <end position="997"/>
    </location>
</feature>
<name>A0A7I8VFX5_9ANNE</name>
<evidence type="ECO:0000313" key="18">
    <source>
        <dbReference type="Proteomes" id="UP000549394"/>
    </source>
</evidence>
<comment type="cofactor">
    <cofactor evidence="1">
        <name>Mg(2+)</name>
        <dbReference type="ChEBI" id="CHEBI:18420"/>
    </cofactor>
</comment>
<dbReference type="InterPro" id="IPR017441">
    <property type="entry name" value="Protein_kinase_ATP_BS"/>
</dbReference>
<feature type="coiled-coil region" evidence="14">
    <location>
        <begin position="563"/>
        <end position="598"/>
    </location>
</feature>
<feature type="compositionally biased region" description="Basic and acidic residues" evidence="15">
    <location>
        <begin position="714"/>
        <end position="729"/>
    </location>
</feature>
<dbReference type="OrthoDB" id="248923at2759"/>
<protein>
    <recommendedName>
        <fullName evidence="3">non-specific serine/threonine protein kinase</fullName>
        <ecNumber evidence="3">2.7.11.1</ecNumber>
    </recommendedName>
</protein>
<keyword evidence="5" id="KW-0808">Transferase</keyword>
<dbReference type="GO" id="GO:0005524">
    <property type="term" value="F:ATP binding"/>
    <property type="evidence" value="ECO:0007669"/>
    <property type="project" value="UniProtKB-UniRule"/>
</dbReference>
<dbReference type="InterPro" id="IPR000719">
    <property type="entry name" value="Prot_kinase_dom"/>
</dbReference>
<dbReference type="EC" id="2.7.11.1" evidence="3"/>
<feature type="binding site" evidence="13">
    <location>
        <position position="33"/>
    </location>
    <ligand>
        <name>ATP</name>
        <dbReference type="ChEBI" id="CHEBI:30616"/>
    </ligand>
</feature>